<evidence type="ECO:0000313" key="1">
    <source>
        <dbReference type="EMBL" id="KAF7812442.1"/>
    </source>
</evidence>
<proteinExistence type="predicted"/>
<comment type="caution">
    <text evidence="1">The sequence shown here is derived from an EMBL/GenBank/DDBJ whole genome shotgun (WGS) entry which is preliminary data.</text>
</comment>
<dbReference type="EMBL" id="JAAIUW010000010">
    <property type="protein sequence ID" value="KAF7812442.1"/>
    <property type="molecule type" value="Genomic_DNA"/>
</dbReference>
<keyword evidence="2" id="KW-1185">Reference proteome</keyword>
<name>A0A834T026_9FABA</name>
<dbReference type="Proteomes" id="UP000634136">
    <property type="component" value="Unassembled WGS sequence"/>
</dbReference>
<organism evidence="1 2">
    <name type="scientific">Senna tora</name>
    <dbReference type="NCBI Taxonomy" id="362788"/>
    <lineage>
        <taxon>Eukaryota</taxon>
        <taxon>Viridiplantae</taxon>
        <taxon>Streptophyta</taxon>
        <taxon>Embryophyta</taxon>
        <taxon>Tracheophyta</taxon>
        <taxon>Spermatophyta</taxon>
        <taxon>Magnoliopsida</taxon>
        <taxon>eudicotyledons</taxon>
        <taxon>Gunneridae</taxon>
        <taxon>Pentapetalae</taxon>
        <taxon>rosids</taxon>
        <taxon>fabids</taxon>
        <taxon>Fabales</taxon>
        <taxon>Fabaceae</taxon>
        <taxon>Caesalpinioideae</taxon>
        <taxon>Cassia clade</taxon>
        <taxon>Senna</taxon>
    </lineage>
</organism>
<sequence length="51" mass="5934">MSKDILDQKSQLNLKIIQEVQAKRVVAQVSQTDRFALYLGIRVDLMLEWNS</sequence>
<reference evidence="1" key="1">
    <citation type="submission" date="2020-09" db="EMBL/GenBank/DDBJ databases">
        <title>Genome-Enabled Discovery of Anthraquinone Biosynthesis in Senna tora.</title>
        <authorList>
            <person name="Kang S.-H."/>
            <person name="Pandey R.P."/>
            <person name="Lee C.-M."/>
            <person name="Sim J.-S."/>
            <person name="Jeong J.-T."/>
            <person name="Choi B.-S."/>
            <person name="Jung M."/>
            <person name="Ginzburg D."/>
            <person name="Zhao K."/>
            <person name="Won S.Y."/>
            <person name="Oh T.-J."/>
            <person name="Yu Y."/>
            <person name="Kim N.-H."/>
            <person name="Lee O.R."/>
            <person name="Lee T.-H."/>
            <person name="Bashyal P."/>
            <person name="Kim T.-S."/>
            <person name="Lee W.-H."/>
            <person name="Kawkins C."/>
            <person name="Kim C.-K."/>
            <person name="Kim J.S."/>
            <person name="Ahn B.O."/>
            <person name="Rhee S.Y."/>
            <person name="Sohng J.K."/>
        </authorList>
    </citation>
    <scope>NUCLEOTIDE SEQUENCE</scope>
    <source>
        <tissue evidence="1">Leaf</tissue>
    </source>
</reference>
<gene>
    <name evidence="1" type="ORF">G2W53_033418</name>
</gene>
<dbReference type="AlphaFoldDB" id="A0A834T026"/>
<evidence type="ECO:0000313" key="2">
    <source>
        <dbReference type="Proteomes" id="UP000634136"/>
    </source>
</evidence>
<accession>A0A834T026</accession>
<protein>
    <submittedName>
        <fullName evidence="1">Uncharacterized protein</fullName>
    </submittedName>
</protein>